<comment type="similarity">
    <text evidence="1 7">Belongs to the GcvT family.</text>
</comment>
<evidence type="ECO:0000259" key="9">
    <source>
        <dbReference type="Pfam" id="PF01571"/>
    </source>
</evidence>
<dbReference type="InterPro" id="IPR006223">
    <property type="entry name" value="GcvT"/>
</dbReference>
<sequence>MKNTALTEKHIALGAKMVPFAGYNMPVTYEGINAEHATVRNGVGVFDVSHMGEFILKGENALDLIQRVTSNDAAKLYDGKVQYSCLPNQDGGIVDDLLVYKIDDKTYMLVVNASNIEKDWNWIQQFNTEGVEMHNISDQTSLLAIQGPKAADALQSLTEVDLASMEYYTFVKGTFAGIDNVVISATGYTGAGGFEIYFENQYADQIWDAIFESGAPYNIKPIGLGARDTLRLEMGFCLYGNDIDDTTSPIEAGLGWITKFSKSFTNSEALLAQKEAGIQKKLVGFEMIDRGIPRHDYEIADAEGNIIGKVTSGTQAPSLQKAIGMGYIAKDFAKEGTEVFIVIRNTPIKAKVVKFPFYK</sequence>
<dbReference type="InterPro" id="IPR013977">
    <property type="entry name" value="GcvT_C"/>
</dbReference>
<accession>A0AAU7K5Q3</accession>
<dbReference type="InterPro" id="IPR006222">
    <property type="entry name" value="GCVT_N"/>
</dbReference>
<dbReference type="NCBIfam" id="NF001567">
    <property type="entry name" value="PRK00389.1"/>
    <property type="match status" value="1"/>
</dbReference>
<evidence type="ECO:0000256" key="6">
    <source>
        <dbReference type="ARBA" id="ARBA00047665"/>
    </source>
</evidence>
<dbReference type="Pfam" id="PF08669">
    <property type="entry name" value="GCV_T_C"/>
    <property type="match status" value="1"/>
</dbReference>
<evidence type="ECO:0000256" key="3">
    <source>
        <dbReference type="ARBA" id="ARBA00022576"/>
    </source>
</evidence>
<feature type="domain" description="GCVT N-terminal" evidence="9">
    <location>
        <begin position="6"/>
        <end position="262"/>
    </location>
</feature>
<dbReference type="HAMAP" id="MF_00259">
    <property type="entry name" value="GcvT"/>
    <property type="match status" value="1"/>
</dbReference>
<reference evidence="11" key="1">
    <citation type="submission" date="2024-05" db="EMBL/GenBank/DDBJ databases">
        <authorList>
            <person name="Kim S."/>
            <person name="Heo J."/>
            <person name="Choi H."/>
            <person name="Choi Y."/>
            <person name="Kwon S.-W."/>
            <person name="Kim Y."/>
        </authorList>
    </citation>
    <scope>NUCLEOTIDE SEQUENCE</scope>
    <source>
        <strain evidence="11">KACC 23697</strain>
    </source>
</reference>
<dbReference type="SUPFAM" id="SSF103025">
    <property type="entry name" value="Folate-binding domain"/>
    <property type="match status" value="1"/>
</dbReference>
<dbReference type="GO" id="GO:0005829">
    <property type="term" value="C:cytosol"/>
    <property type="evidence" value="ECO:0007669"/>
    <property type="project" value="TreeGrafter"/>
</dbReference>
<dbReference type="PANTHER" id="PTHR43757:SF2">
    <property type="entry name" value="AMINOMETHYLTRANSFERASE, MITOCHONDRIAL"/>
    <property type="match status" value="1"/>
</dbReference>
<dbReference type="Gene3D" id="2.40.30.110">
    <property type="entry name" value="Aminomethyltransferase beta-barrel domains"/>
    <property type="match status" value="1"/>
</dbReference>
<evidence type="ECO:0000256" key="8">
    <source>
        <dbReference type="PIRSR" id="PIRSR006487-1"/>
    </source>
</evidence>
<dbReference type="EMBL" id="CP157485">
    <property type="protein sequence ID" value="XBO47750.1"/>
    <property type="molecule type" value="Genomic_DNA"/>
</dbReference>
<dbReference type="InterPro" id="IPR028896">
    <property type="entry name" value="GcvT/YgfZ/DmdA"/>
</dbReference>
<feature type="binding site" evidence="8">
    <location>
        <position position="195"/>
    </location>
    <ligand>
        <name>substrate</name>
    </ligand>
</feature>
<dbReference type="InterPro" id="IPR022903">
    <property type="entry name" value="GcvT_bac"/>
</dbReference>
<dbReference type="PANTHER" id="PTHR43757">
    <property type="entry name" value="AMINOMETHYLTRANSFERASE"/>
    <property type="match status" value="1"/>
</dbReference>
<dbReference type="Gene3D" id="3.30.70.1400">
    <property type="entry name" value="Aminomethyltransferase beta-barrel domains"/>
    <property type="match status" value="1"/>
</dbReference>
<evidence type="ECO:0000256" key="7">
    <source>
        <dbReference type="HAMAP-Rule" id="MF_00259"/>
    </source>
</evidence>
<dbReference type="GO" id="GO:0005960">
    <property type="term" value="C:glycine cleavage complex"/>
    <property type="evidence" value="ECO:0007669"/>
    <property type="project" value="InterPro"/>
</dbReference>
<dbReference type="PIRSF" id="PIRSF006487">
    <property type="entry name" value="GcvT"/>
    <property type="match status" value="1"/>
</dbReference>
<evidence type="ECO:0000313" key="11">
    <source>
        <dbReference type="EMBL" id="XBO47750.1"/>
    </source>
</evidence>
<evidence type="ECO:0000256" key="2">
    <source>
        <dbReference type="ARBA" id="ARBA00012616"/>
    </source>
</evidence>
<evidence type="ECO:0000256" key="5">
    <source>
        <dbReference type="ARBA" id="ARBA00031395"/>
    </source>
</evidence>
<feature type="domain" description="Aminomethyltransferase C-terminal" evidence="10">
    <location>
        <begin position="280"/>
        <end position="359"/>
    </location>
</feature>
<name>A0AAU7K5Q3_9SPHI</name>
<gene>
    <name evidence="7 11" type="primary">gcvT</name>
    <name evidence="11" type="ORF">ABEG20_20890</name>
</gene>
<dbReference type="NCBIfam" id="TIGR00528">
    <property type="entry name" value="gcvT"/>
    <property type="match status" value="1"/>
</dbReference>
<evidence type="ECO:0000256" key="4">
    <source>
        <dbReference type="ARBA" id="ARBA00022679"/>
    </source>
</evidence>
<dbReference type="GO" id="GO:0004047">
    <property type="term" value="F:aminomethyltransferase activity"/>
    <property type="evidence" value="ECO:0007669"/>
    <property type="project" value="UniProtKB-UniRule"/>
</dbReference>
<dbReference type="SUPFAM" id="SSF101790">
    <property type="entry name" value="Aminomethyltransferase beta-barrel domain"/>
    <property type="match status" value="1"/>
</dbReference>
<evidence type="ECO:0000256" key="1">
    <source>
        <dbReference type="ARBA" id="ARBA00008609"/>
    </source>
</evidence>
<dbReference type="InterPro" id="IPR027266">
    <property type="entry name" value="TrmE/GcvT-like"/>
</dbReference>
<evidence type="ECO:0000259" key="10">
    <source>
        <dbReference type="Pfam" id="PF08669"/>
    </source>
</evidence>
<comment type="catalytic activity">
    <reaction evidence="6 7">
        <text>N(6)-[(R)-S(8)-aminomethyldihydrolipoyl]-L-lysyl-[protein] + (6S)-5,6,7,8-tetrahydrofolate = N(6)-[(R)-dihydrolipoyl]-L-lysyl-[protein] + (6R)-5,10-methylene-5,6,7,8-tetrahydrofolate + NH4(+)</text>
        <dbReference type="Rhea" id="RHEA:16945"/>
        <dbReference type="Rhea" id="RHEA-COMP:10475"/>
        <dbReference type="Rhea" id="RHEA-COMP:10492"/>
        <dbReference type="ChEBI" id="CHEBI:15636"/>
        <dbReference type="ChEBI" id="CHEBI:28938"/>
        <dbReference type="ChEBI" id="CHEBI:57453"/>
        <dbReference type="ChEBI" id="CHEBI:83100"/>
        <dbReference type="ChEBI" id="CHEBI:83143"/>
        <dbReference type="EC" id="2.1.2.10"/>
    </reaction>
</comment>
<dbReference type="Gene3D" id="3.30.1360.120">
    <property type="entry name" value="Probable tRNA modification gtpase trme, domain 1"/>
    <property type="match status" value="1"/>
</dbReference>
<dbReference type="FunFam" id="3.30.70.1400:FF:000001">
    <property type="entry name" value="Aminomethyltransferase"/>
    <property type="match status" value="1"/>
</dbReference>
<keyword evidence="3 7" id="KW-0032">Aminotransferase</keyword>
<dbReference type="Pfam" id="PF01571">
    <property type="entry name" value="GCV_T"/>
    <property type="match status" value="1"/>
</dbReference>
<proteinExistence type="inferred from homology"/>
<keyword evidence="4 7" id="KW-0808">Transferase</keyword>
<dbReference type="GO" id="GO:0019464">
    <property type="term" value="P:glycine decarboxylation via glycine cleavage system"/>
    <property type="evidence" value="ECO:0007669"/>
    <property type="project" value="UniProtKB-UniRule"/>
</dbReference>
<dbReference type="FunFam" id="4.10.1250.10:FF:000001">
    <property type="entry name" value="Aminomethyltransferase"/>
    <property type="match status" value="1"/>
</dbReference>
<dbReference type="EC" id="2.1.2.10" evidence="2 7"/>
<comment type="subunit">
    <text evidence="7">The glycine cleavage system is composed of four proteins: P, T, L and H.</text>
</comment>
<dbReference type="AlphaFoldDB" id="A0AAU7K5Q3"/>
<dbReference type="Gene3D" id="4.10.1250.10">
    <property type="entry name" value="Aminomethyltransferase fragment"/>
    <property type="match status" value="1"/>
</dbReference>
<dbReference type="RefSeq" id="WP_406825155.1">
    <property type="nucleotide sequence ID" value="NZ_CP157485.1"/>
</dbReference>
<dbReference type="FunFam" id="2.40.30.110:FF:000003">
    <property type="entry name" value="Aminomethyltransferase"/>
    <property type="match status" value="1"/>
</dbReference>
<dbReference type="GO" id="GO:0008483">
    <property type="term" value="F:transaminase activity"/>
    <property type="evidence" value="ECO:0007669"/>
    <property type="project" value="UniProtKB-KW"/>
</dbReference>
<comment type="function">
    <text evidence="7">The glycine cleavage system catalyzes the degradation of glycine.</text>
</comment>
<organism evidence="11">
    <name type="scientific">Pedobacter sp. KACC 23697</name>
    <dbReference type="NCBI Taxonomy" id="3149230"/>
    <lineage>
        <taxon>Bacteria</taxon>
        <taxon>Pseudomonadati</taxon>
        <taxon>Bacteroidota</taxon>
        <taxon>Sphingobacteriia</taxon>
        <taxon>Sphingobacteriales</taxon>
        <taxon>Sphingobacteriaceae</taxon>
        <taxon>Pedobacter</taxon>
    </lineage>
</organism>
<dbReference type="InterPro" id="IPR029043">
    <property type="entry name" value="GcvT/YgfZ_C"/>
</dbReference>
<protein>
    <recommendedName>
        <fullName evidence="2 7">Aminomethyltransferase</fullName>
        <ecNumber evidence="2 7">2.1.2.10</ecNumber>
    </recommendedName>
    <alternativeName>
        <fullName evidence="5 7">Glycine cleavage system T protein</fullName>
    </alternativeName>
</protein>